<dbReference type="SUPFAM" id="SSF88713">
    <property type="entry name" value="Glycoside hydrolase/deacetylase"/>
    <property type="match status" value="1"/>
</dbReference>
<evidence type="ECO:0000313" key="4">
    <source>
        <dbReference type="Proteomes" id="UP000559598"/>
    </source>
</evidence>
<dbReference type="EMBL" id="JACIDE010000016">
    <property type="protein sequence ID" value="MBB4074508.1"/>
    <property type="molecule type" value="Genomic_DNA"/>
</dbReference>
<dbReference type="PROSITE" id="PS51677">
    <property type="entry name" value="NODB"/>
    <property type="match status" value="1"/>
</dbReference>
<keyword evidence="1" id="KW-0732">Signal</keyword>
<name>A0A840DWW7_9BACL</name>
<evidence type="ECO:0000313" key="3">
    <source>
        <dbReference type="EMBL" id="MBB4074508.1"/>
    </source>
</evidence>
<reference evidence="3 4" key="1">
    <citation type="submission" date="2020-08" db="EMBL/GenBank/DDBJ databases">
        <title>Genomic Encyclopedia of Type Strains, Phase IV (KMG-IV): sequencing the most valuable type-strain genomes for metagenomic binning, comparative biology and taxonomic classification.</title>
        <authorList>
            <person name="Goeker M."/>
        </authorList>
    </citation>
    <scope>NUCLEOTIDE SEQUENCE [LARGE SCALE GENOMIC DNA]</scope>
    <source>
        <strain evidence="3 4">DSM 17075</strain>
    </source>
</reference>
<dbReference type="Proteomes" id="UP000559598">
    <property type="component" value="Unassembled WGS sequence"/>
</dbReference>
<feature type="signal peptide" evidence="1">
    <location>
        <begin position="1"/>
        <end position="18"/>
    </location>
</feature>
<dbReference type="GO" id="GO:0005975">
    <property type="term" value="P:carbohydrate metabolic process"/>
    <property type="evidence" value="ECO:0007669"/>
    <property type="project" value="InterPro"/>
</dbReference>
<evidence type="ECO:0000256" key="1">
    <source>
        <dbReference type="SAM" id="SignalP"/>
    </source>
</evidence>
<dbReference type="PANTHER" id="PTHR10587">
    <property type="entry name" value="GLYCOSYL TRANSFERASE-RELATED"/>
    <property type="match status" value="1"/>
</dbReference>
<comment type="caution">
    <text evidence="3">The sequence shown here is derived from an EMBL/GenBank/DDBJ whole genome shotgun (WGS) entry which is preliminary data.</text>
</comment>
<dbReference type="RefSeq" id="WP_183184865.1">
    <property type="nucleotide sequence ID" value="NZ_BMNP01000015.1"/>
</dbReference>
<dbReference type="CDD" id="cd10917">
    <property type="entry name" value="CE4_NodB_like_6s_7s"/>
    <property type="match status" value="1"/>
</dbReference>
<dbReference type="GO" id="GO:0016810">
    <property type="term" value="F:hydrolase activity, acting on carbon-nitrogen (but not peptide) bonds"/>
    <property type="evidence" value="ECO:0007669"/>
    <property type="project" value="InterPro"/>
</dbReference>
<dbReference type="InterPro" id="IPR002509">
    <property type="entry name" value="NODB_dom"/>
</dbReference>
<sequence length="236" mass="27361">MLLFFLSLSIVISSVFSANETNKINEIVWDVPTTKKVVALTFDDGPDVLYTPQILDILKEHRAKATFFVVGFRAENYPDIIQRQIKEGHELANHTYKHLDFRGKSTETITNEIKKTETILYELTKKRPTLFRPPLGYFNQRVMKAATNEGYTVVMWSREQDTYDWQNPGTQKIVRRVVQHIQPGQIILFHDHGSGSRKQTVQALKEILPILKEKGYTFVTVSELLKLHPDYRDLNL</sequence>
<evidence type="ECO:0000259" key="2">
    <source>
        <dbReference type="PROSITE" id="PS51677"/>
    </source>
</evidence>
<feature type="domain" description="NodB homology" evidence="2">
    <location>
        <begin position="36"/>
        <end position="219"/>
    </location>
</feature>
<dbReference type="AlphaFoldDB" id="A0A840DWW7"/>
<keyword evidence="4" id="KW-1185">Reference proteome</keyword>
<feature type="chain" id="PRO_5039152766" evidence="1">
    <location>
        <begin position="19"/>
        <end position="236"/>
    </location>
</feature>
<organism evidence="3 4">
    <name type="scientific">Anoxybacteroides voinovskiense</name>
    <dbReference type="NCBI Taxonomy" id="230470"/>
    <lineage>
        <taxon>Bacteria</taxon>
        <taxon>Bacillati</taxon>
        <taxon>Bacillota</taxon>
        <taxon>Bacilli</taxon>
        <taxon>Bacillales</taxon>
        <taxon>Anoxybacillaceae</taxon>
        <taxon>Anoxybacteroides</taxon>
    </lineage>
</organism>
<proteinExistence type="predicted"/>
<dbReference type="Pfam" id="PF01522">
    <property type="entry name" value="Polysacc_deac_1"/>
    <property type="match status" value="1"/>
</dbReference>
<dbReference type="InterPro" id="IPR011330">
    <property type="entry name" value="Glyco_hydro/deAcase_b/a-brl"/>
</dbReference>
<protein>
    <submittedName>
        <fullName evidence="3">Polysaccharide deacetylase family sporulation protein PdaB</fullName>
    </submittedName>
</protein>
<gene>
    <name evidence="3" type="ORF">GGR02_002275</name>
</gene>
<accession>A0A840DWW7</accession>
<dbReference type="Gene3D" id="3.20.20.370">
    <property type="entry name" value="Glycoside hydrolase/deacetylase"/>
    <property type="match status" value="1"/>
</dbReference>
<dbReference type="InterPro" id="IPR050248">
    <property type="entry name" value="Polysacc_deacetylase_ArnD"/>
</dbReference>